<feature type="chain" id="PRO_5031501621" description="DUF3500 domain-containing protein" evidence="2">
    <location>
        <begin position="26"/>
        <end position="266"/>
    </location>
</feature>
<evidence type="ECO:0000313" key="4">
    <source>
        <dbReference type="Proteomes" id="UP000569914"/>
    </source>
</evidence>
<sequence>MPDLKPLIVGGLAIAVLAAAGTAVAATTVGNGAVPAPSQSDLAQLRPATGTPPPTARPTPQGEAERREADASRTAERRTADALRDTGLEVPTGWDIVDVRLERHDDRAVTVIRHQPDGHRLGGPHASLVLDDSGTILGFTRLAGGAGAELPDEEAAREAALGFLQRVAPDYAAGLSVEWVDQHDEAITLRDGIAHTVSGIKVKLHHDDGRYAWVIVGPDAQILTYERDITWDSNQGRRGTQMWLHDSWIAAHEGTGAQPGPPYALA</sequence>
<evidence type="ECO:0000256" key="2">
    <source>
        <dbReference type="SAM" id="SignalP"/>
    </source>
</evidence>
<proteinExistence type="predicted"/>
<comment type="caution">
    <text evidence="3">The sequence shown here is derived from an EMBL/GenBank/DDBJ whole genome shotgun (WGS) entry which is preliminary data.</text>
</comment>
<gene>
    <name evidence="3" type="ORF">BKA15_006683</name>
</gene>
<protein>
    <recommendedName>
        <fullName evidence="5">DUF3500 domain-containing protein</fullName>
    </recommendedName>
</protein>
<reference evidence="3 4" key="1">
    <citation type="submission" date="2020-07" db="EMBL/GenBank/DDBJ databases">
        <title>Sequencing the genomes of 1000 actinobacteria strains.</title>
        <authorList>
            <person name="Klenk H.-P."/>
        </authorList>
    </citation>
    <scope>NUCLEOTIDE SEQUENCE [LARGE SCALE GENOMIC DNA]</scope>
    <source>
        <strain evidence="3 4">DSM 22083</strain>
    </source>
</reference>
<keyword evidence="2" id="KW-0732">Signal</keyword>
<keyword evidence="4" id="KW-1185">Reference proteome</keyword>
<organism evidence="3 4">
    <name type="scientific">Microlunatus parietis</name>
    <dbReference type="NCBI Taxonomy" id="682979"/>
    <lineage>
        <taxon>Bacteria</taxon>
        <taxon>Bacillati</taxon>
        <taxon>Actinomycetota</taxon>
        <taxon>Actinomycetes</taxon>
        <taxon>Propionibacteriales</taxon>
        <taxon>Propionibacteriaceae</taxon>
        <taxon>Microlunatus</taxon>
    </lineage>
</organism>
<feature type="region of interest" description="Disordered" evidence="1">
    <location>
        <begin position="35"/>
        <end position="84"/>
    </location>
</feature>
<dbReference type="EMBL" id="JACCBU010000001">
    <property type="protein sequence ID" value="NYE75354.1"/>
    <property type="molecule type" value="Genomic_DNA"/>
</dbReference>
<name>A0A7Y9IEI0_9ACTN</name>
<feature type="signal peptide" evidence="2">
    <location>
        <begin position="1"/>
        <end position="25"/>
    </location>
</feature>
<feature type="compositionally biased region" description="Basic and acidic residues" evidence="1">
    <location>
        <begin position="63"/>
        <end position="84"/>
    </location>
</feature>
<dbReference type="Proteomes" id="UP000569914">
    <property type="component" value="Unassembled WGS sequence"/>
</dbReference>
<evidence type="ECO:0000256" key="1">
    <source>
        <dbReference type="SAM" id="MobiDB-lite"/>
    </source>
</evidence>
<evidence type="ECO:0008006" key="5">
    <source>
        <dbReference type="Google" id="ProtNLM"/>
    </source>
</evidence>
<accession>A0A7Y9IEI0</accession>
<evidence type="ECO:0000313" key="3">
    <source>
        <dbReference type="EMBL" id="NYE75354.1"/>
    </source>
</evidence>
<dbReference type="AlphaFoldDB" id="A0A7Y9IEI0"/>
<dbReference type="RefSeq" id="WP_218871679.1">
    <property type="nucleotide sequence ID" value="NZ_JACCBU010000001.1"/>
</dbReference>